<evidence type="ECO:0000313" key="2">
    <source>
        <dbReference type="Proteomes" id="UP000593564"/>
    </source>
</evidence>
<evidence type="ECO:0000313" key="1">
    <source>
        <dbReference type="EMBL" id="KAF5936465.1"/>
    </source>
</evidence>
<dbReference type="AlphaFoldDB" id="A0A7J7G850"/>
<comment type="caution">
    <text evidence="1">The sequence shown here is derived from an EMBL/GenBank/DDBJ whole genome shotgun (WGS) entry which is preliminary data.</text>
</comment>
<gene>
    <name evidence="1" type="ORF">HYC85_027594</name>
</gene>
<sequence length="63" mass="7527">MKIIREIDINSKSNHCIISQAPWSHKRRQISVRFLQYKSGQIVIIFYNFRFIHSNKDGVHQKA</sequence>
<accession>A0A7J7G850</accession>
<dbReference type="Proteomes" id="UP000593564">
    <property type="component" value="Unassembled WGS sequence"/>
</dbReference>
<proteinExistence type="predicted"/>
<keyword evidence="2" id="KW-1185">Reference proteome</keyword>
<reference evidence="2" key="1">
    <citation type="journal article" date="2020" name="Nat. Commun.">
        <title>Genome assembly of wild tea tree DASZ reveals pedigree and selection history of tea varieties.</title>
        <authorList>
            <person name="Zhang W."/>
            <person name="Zhang Y."/>
            <person name="Qiu H."/>
            <person name="Guo Y."/>
            <person name="Wan H."/>
            <person name="Zhang X."/>
            <person name="Scossa F."/>
            <person name="Alseekh S."/>
            <person name="Zhang Q."/>
            <person name="Wang P."/>
            <person name="Xu L."/>
            <person name="Schmidt M.H."/>
            <person name="Jia X."/>
            <person name="Li D."/>
            <person name="Zhu A."/>
            <person name="Guo F."/>
            <person name="Chen W."/>
            <person name="Ni D."/>
            <person name="Usadel B."/>
            <person name="Fernie A.R."/>
            <person name="Wen W."/>
        </authorList>
    </citation>
    <scope>NUCLEOTIDE SEQUENCE [LARGE SCALE GENOMIC DNA]</scope>
    <source>
        <strain evidence="2">cv. G240</strain>
    </source>
</reference>
<reference evidence="1 2" key="2">
    <citation type="submission" date="2020-07" db="EMBL/GenBank/DDBJ databases">
        <title>Genome assembly of wild tea tree DASZ reveals pedigree and selection history of tea varieties.</title>
        <authorList>
            <person name="Zhang W."/>
        </authorList>
    </citation>
    <scope>NUCLEOTIDE SEQUENCE [LARGE SCALE GENOMIC DNA]</scope>
    <source>
        <strain evidence="2">cv. G240</strain>
        <tissue evidence="1">Leaf</tissue>
    </source>
</reference>
<organism evidence="1 2">
    <name type="scientific">Camellia sinensis</name>
    <name type="common">Tea plant</name>
    <name type="synonym">Thea sinensis</name>
    <dbReference type="NCBI Taxonomy" id="4442"/>
    <lineage>
        <taxon>Eukaryota</taxon>
        <taxon>Viridiplantae</taxon>
        <taxon>Streptophyta</taxon>
        <taxon>Embryophyta</taxon>
        <taxon>Tracheophyta</taxon>
        <taxon>Spermatophyta</taxon>
        <taxon>Magnoliopsida</taxon>
        <taxon>eudicotyledons</taxon>
        <taxon>Gunneridae</taxon>
        <taxon>Pentapetalae</taxon>
        <taxon>asterids</taxon>
        <taxon>Ericales</taxon>
        <taxon>Theaceae</taxon>
        <taxon>Camellia</taxon>
    </lineage>
</organism>
<name>A0A7J7G850_CAMSI</name>
<dbReference type="EMBL" id="JACBKZ010000013">
    <property type="protein sequence ID" value="KAF5936465.1"/>
    <property type="molecule type" value="Genomic_DNA"/>
</dbReference>
<protein>
    <submittedName>
        <fullName evidence="1">Uncharacterized protein</fullName>
    </submittedName>
</protein>